<dbReference type="InParanoid" id="A0A2K1QRZ8"/>
<dbReference type="GO" id="GO:0019748">
    <property type="term" value="P:secondary metabolic process"/>
    <property type="evidence" value="ECO:0007669"/>
    <property type="project" value="TreeGrafter"/>
</dbReference>
<comment type="similarity">
    <text evidence="3">Belongs to the metallo-dependent hydrolases superfamily.</text>
</comment>
<keyword evidence="2 3" id="KW-0456">Lyase</keyword>
<keyword evidence="1 3" id="KW-0210">Decarboxylase</keyword>
<dbReference type="AlphaFoldDB" id="A0A2K1QRZ8"/>
<evidence type="ECO:0000313" key="6">
    <source>
        <dbReference type="Proteomes" id="UP000243797"/>
    </source>
</evidence>
<evidence type="ECO:0000256" key="3">
    <source>
        <dbReference type="RuleBase" id="RU366045"/>
    </source>
</evidence>
<dbReference type="SUPFAM" id="SSF51556">
    <property type="entry name" value="Metallo-dependent hydrolases"/>
    <property type="match status" value="1"/>
</dbReference>
<dbReference type="Gene3D" id="3.20.20.140">
    <property type="entry name" value="Metal-dependent hydrolases"/>
    <property type="match status" value="1"/>
</dbReference>
<protein>
    <recommendedName>
        <fullName evidence="4">Amidohydrolase-related domain-containing protein</fullName>
    </recommendedName>
</protein>
<proteinExistence type="inferred from homology"/>
<dbReference type="PANTHER" id="PTHR21240">
    <property type="entry name" value="2-AMINO-3-CARBOXYLMUCONATE-6-SEMIALDEHYDE DECARBOXYLASE"/>
    <property type="match status" value="1"/>
</dbReference>
<evidence type="ECO:0000259" key="4">
    <source>
        <dbReference type="Pfam" id="PF04909"/>
    </source>
</evidence>
<dbReference type="GO" id="GO:0016787">
    <property type="term" value="F:hydrolase activity"/>
    <property type="evidence" value="ECO:0007669"/>
    <property type="project" value="InterPro"/>
</dbReference>
<comment type="caution">
    <text evidence="5">The sequence shown here is derived from an EMBL/GenBank/DDBJ whole genome shotgun (WGS) entry which is preliminary data.</text>
</comment>
<dbReference type="EMBL" id="NKHZ01000049">
    <property type="protein sequence ID" value="PNS17633.1"/>
    <property type="molecule type" value="Genomic_DNA"/>
</dbReference>
<dbReference type="InterPro" id="IPR032466">
    <property type="entry name" value="Metal_Hydrolase"/>
</dbReference>
<sequence length="384" mass="42524">MYGKIALEECWAIPENFEAYDPNTLAPPGVIGGNLTENLLDIHHQRLKQMNENGIDLMVLSLSSSGVQGVTDPAKAAALATLANDRLSAEVMKAPTRFAAFAALSMHDPHTAATELERCMTTLPGFVGCLINDFQAAGSDGNTMLFYDSPHYDPFWSVAARLNAPVYIHPRASTPLIHSQMWSGRPWLEYSALGYANRVNMHVLGIITSGVLDRFPALKLLMGHMGEHVPYDLYRIDHKLNRARFPDMPMRKDKLVSDYFGTQVFITTSGHFSTPALECAVKQCGAEAVMFSVDYPFESIPNGCVWFDEHVDINARYKVRIGRNNALAVLPRLMEGPHGLKMFTPAEAGVGGLGLRKGDEGEREFGMYNKNWSKRMTKVVPEDS</sequence>
<feature type="domain" description="Amidohydrolase-related" evidence="4">
    <location>
        <begin position="47"/>
        <end position="331"/>
    </location>
</feature>
<keyword evidence="6" id="KW-1185">Reference proteome</keyword>
<dbReference type="OrthoDB" id="432010at2759"/>
<dbReference type="GO" id="GO:0016831">
    <property type="term" value="F:carboxy-lyase activity"/>
    <property type="evidence" value="ECO:0007669"/>
    <property type="project" value="UniProtKB-KW"/>
</dbReference>
<dbReference type="Pfam" id="PF04909">
    <property type="entry name" value="Amidohydro_2"/>
    <property type="match status" value="1"/>
</dbReference>
<dbReference type="STRING" id="2082308.A0A2K1QRZ8"/>
<reference evidence="5 6" key="1">
    <citation type="submission" date="2017-06" db="EMBL/GenBank/DDBJ databases">
        <title>Draft genome sequence of a variant of Elsinoe murrayae.</title>
        <authorList>
            <person name="Cheng Q."/>
        </authorList>
    </citation>
    <scope>NUCLEOTIDE SEQUENCE [LARGE SCALE GENOMIC DNA]</scope>
    <source>
        <strain evidence="5 6">CQ-2017a</strain>
    </source>
</reference>
<evidence type="ECO:0000256" key="2">
    <source>
        <dbReference type="ARBA" id="ARBA00023239"/>
    </source>
</evidence>
<name>A0A2K1QRZ8_9PEZI</name>
<dbReference type="PANTHER" id="PTHR21240:SF31">
    <property type="entry name" value="AMIDOHYDROLASE FAMILY PROTEIN (AFU_ORTHOLOGUE AFUA_7G05840)"/>
    <property type="match status" value="1"/>
</dbReference>
<dbReference type="Proteomes" id="UP000243797">
    <property type="component" value="Unassembled WGS sequence"/>
</dbReference>
<accession>A0A2K1QRZ8</accession>
<evidence type="ECO:0000256" key="1">
    <source>
        <dbReference type="ARBA" id="ARBA00022793"/>
    </source>
</evidence>
<dbReference type="InterPro" id="IPR032465">
    <property type="entry name" value="ACMSD"/>
</dbReference>
<dbReference type="InterPro" id="IPR006680">
    <property type="entry name" value="Amidohydro-rel"/>
</dbReference>
<evidence type="ECO:0000313" key="5">
    <source>
        <dbReference type="EMBL" id="PNS17633.1"/>
    </source>
</evidence>
<organism evidence="5 6">
    <name type="scientific">Sphaceloma murrayae</name>
    <dbReference type="NCBI Taxonomy" id="2082308"/>
    <lineage>
        <taxon>Eukaryota</taxon>
        <taxon>Fungi</taxon>
        <taxon>Dikarya</taxon>
        <taxon>Ascomycota</taxon>
        <taxon>Pezizomycotina</taxon>
        <taxon>Dothideomycetes</taxon>
        <taxon>Dothideomycetidae</taxon>
        <taxon>Myriangiales</taxon>
        <taxon>Elsinoaceae</taxon>
        <taxon>Sphaceloma</taxon>
    </lineage>
</organism>
<dbReference type="GO" id="GO:0005829">
    <property type="term" value="C:cytosol"/>
    <property type="evidence" value="ECO:0007669"/>
    <property type="project" value="TreeGrafter"/>
</dbReference>
<gene>
    <name evidence="5" type="ORF">CAC42_3028</name>
</gene>